<dbReference type="AlphaFoldDB" id="A0A8J6AXE8"/>
<proteinExistence type="predicted"/>
<dbReference type="Proteomes" id="UP000717585">
    <property type="component" value="Unassembled WGS sequence"/>
</dbReference>
<reference evidence="1" key="1">
    <citation type="submission" date="2021-05" db="EMBL/GenBank/DDBJ databases">
        <title>A free-living protist that lacks canonical eukaryotic 1 DNA replication and segregation systems.</title>
        <authorList>
            <person name="Salas-Leiva D.E."/>
            <person name="Tromer E.C."/>
            <person name="Curtis B.A."/>
            <person name="Jerlstrom-Hultqvist J."/>
            <person name="Kolisko M."/>
            <person name="Yi Z."/>
            <person name="Salas-Leiva J.S."/>
            <person name="Gallot-Lavallee L."/>
            <person name="Kops G.J.P.L."/>
            <person name="Archibald J.M."/>
            <person name="Simpson A.G.B."/>
            <person name="Roger A.J."/>
        </authorList>
    </citation>
    <scope>NUCLEOTIDE SEQUENCE</scope>
    <source>
        <strain evidence="1">BICM</strain>
    </source>
</reference>
<comment type="caution">
    <text evidence="1">The sequence shown here is derived from an EMBL/GenBank/DDBJ whole genome shotgun (WGS) entry which is preliminary data.</text>
</comment>
<keyword evidence="2" id="KW-1185">Reference proteome</keyword>
<sequence>MTNDKTRRLEALDIDSYVDHLLWYDAYRSSRRARPFHHCLGGDVKRQALMEYGIASVDEYDPPRVDAGYFRLLVDLFVKLG</sequence>
<protein>
    <submittedName>
        <fullName evidence="1">Uncharacterized protein</fullName>
    </submittedName>
</protein>
<accession>A0A8J6AXE8</accession>
<name>A0A8J6AXE8_9EUKA</name>
<evidence type="ECO:0000313" key="1">
    <source>
        <dbReference type="EMBL" id="KAG9396523.1"/>
    </source>
</evidence>
<dbReference type="EMBL" id="JAHDYR010000005">
    <property type="protein sequence ID" value="KAG9396523.1"/>
    <property type="molecule type" value="Genomic_DNA"/>
</dbReference>
<gene>
    <name evidence="1" type="ORF">J8273_1521</name>
</gene>
<organism evidence="1 2">
    <name type="scientific">Carpediemonas membranifera</name>
    <dbReference type="NCBI Taxonomy" id="201153"/>
    <lineage>
        <taxon>Eukaryota</taxon>
        <taxon>Metamonada</taxon>
        <taxon>Carpediemonas-like organisms</taxon>
        <taxon>Carpediemonas</taxon>
    </lineage>
</organism>
<evidence type="ECO:0000313" key="2">
    <source>
        <dbReference type="Proteomes" id="UP000717585"/>
    </source>
</evidence>